<feature type="compositionally biased region" description="Basic and acidic residues" evidence="1">
    <location>
        <begin position="526"/>
        <end position="541"/>
    </location>
</feature>
<feature type="region of interest" description="Disordered" evidence="1">
    <location>
        <begin position="362"/>
        <end position="389"/>
    </location>
</feature>
<dbReference type="PANTHER" id="PTHR24216">
    <property type="entry name" value="PAXILLIN-RELATED"/>
    <property type="match status" value="1"/>
</dbReference>
<evidence type="ECO:0000256" key="1">
    <source>
        <dbReference type="SAM" id="MobiDB-lite"/>
    </source>
</evidence>
<accession>A0A1I3QT37</accession>
<dbReference type="STRING" id="1576369.SAMN05421753_11946"/>
<feature type="region of interest" description="Disordered" evidence="1">
    <location>
        <begin position="526"/>
        <end position="617"/>
    </location>
</feature>
<dbReference type="InterPro" id="IPR025641">
    <property type="entry name" value="DUF4340"/>
</dbReference>
<dbReference type="RefSeq" id="WP_092055221.1">
    <property type="nucleotide sequence ID" value="NZ_FOQD01000019.1"/>
</dbReference>
<dbReference type="AlphaFoldDB" id="A0A1I3QT37"/>
<evidence type="ECO:0000313" key="4">
    <source>
        <dbReference type="Proteomes" id="UP000199518"/>
    </source>
</evidence>
<organism evidence="3 4">
    <name type="scientific">Planctomicrobium piriforme</name>
    <dbReference type="NCBI Taxonomy" id="1576369"/>
    <lineage>
        <taxon>Bacteria</taxon>
        <taxon>Pseudomonadati</taxon>
        <taxon>Planctomycetota</taxon>
        <taxon>Planctomycetia</taxon>
        <taxon>Planctomycetales</taxon>
        <taxon>Planctomycetaceae</taxon>
        <taxon>Planctomicrobium</taxon>
    </lineage>
</organism>
<proteinExistence type="predicted"/>
<dbReference type="Proteomes" id="UP000199518">
    <property type="component" value="Unassembled WGS sequence"/>
</dbReference>
<evidence type="ECO:0000259" key="2">
    <source>
        <dbReference type="Pfam" id="PF14238"/>
    </source>
</evidence>
<sequence>MNQTAKTLIFVAVAAVSVVVAAGTYYSNRPVDLDDFSDVGDKFYPNFDDPNVATGLQVSAYDDATGKTEIFKVEYKDGLWRIPSHHDYPADAQDKLAKTAASMVGVIRQALVERSKAAHKRYDLVDPLEKDASAEGRGDRITLYKGDETLVDFIVGKKVENSQDMFNVRRADEDRIYMADLGKFDVTTKFSDWIKKDVLEVTRDDIKDILIGRYYVDEAKGKVVQQGQIELLRDSDEAEWQLKGLKPETEKLKTAEVNSLLAALDELQIVGVRPKPEALSSGLKTEGGSISIDPFIQQDMAEKGVFISGRGEFVYNEGKVDIGTGDGVMYELGFGEEFAGNDIDIEVGQLKSPAAEAKDLAKEIEKKPETPDAEKKETEKKDGEEKADDGKKKSRYLFVTVFFDKQLLGPAPVAPVKPEPPVEKKEEPAADKPAETPPATAAEKKPEEAAKPEEKKPDPKEAYQKALEEYKLLQEVYDSKQKAYDDKVKAGEKRVAELNRRFADWYYVISEDLFDRLKLKREDLVEKVEPAKEESKPEEKANAPAMEKPQTPAPATDNADAPKLPAPPTTPPASPAAPAPATPAAPAEPAPPATPPAETPKPEPAAPPKETPAPTGN</sequence>
<dbReference type="EMBL" id="FOQD01000019">
    <property type="protein sequence ID" value="SFJ37443.1"/>
    <property type="molecule type" value="Genomic_DNA"/>
</dbReference>
<feature type="compositionally biased region" description="Pro residues" evidence="1">
    <location>
        <begin position="564"/>
        <end position="611"/>
    </location>
</feature>
<dbReference type="OrthoDB" id="241105at2"/>
<dbReference type="Pfam" id="PF14238">
    <property type="entry name" value="DUF4340"/>
    <property type="match status" value="1"/>
</dbReference>
<keyword evidence="4" id="KW-1185">Reference proteome</keyword>
<name>A0A1I3QT37_9PLAN</name>
<feature type="region of interest" description="Disordered" evidence="1">
    <location>
        <begin position="410"/>
        <end position="462"/>
    </location>
</feature>
<feature type="compositionally biased region" description="Basic and acidic residues" evidence="1">
    <location>
        <begin position="442"/>
        <end position="462"/>
    </location>
</feature>
<evidence type="ECO:0000313" key="3">
    <source>
        <dbReference type="EMBL" id="SFJ37443.1"/>
    </source>
</evidence>
<feature type="compositionally biased region" description="Basic and acidic residues" evidence="1">
    <location>
        <begin position="420"/>
        <end position="434"/>
    </location>
</feature>
<gene>
    <name evidence="3" type="ORF">SAMN05421753_11946</name>
</gene>
<feature type="domain" description="DUF4340" evidence="2">
    <location>
        <begin position="80"/>
        <end position="278"/>
    </location>
</feature>
<protein>
    <recommendedName>
        <fullName evidence="2">DUF4340 domain-containing protein</fullName>
    </recommendedName>
</protein>
<reference evidence="4" key="1">
    <citation type="submission" date="2016-10" db="EMBL/GenBank/DDBJ databases">
        <authorList>
            <person name="Varghese N."/>
            <person name="Submissions S."/>
        </authorList>
    </citation>
    <scope>NUCLEOTIDE SEQUENCE [LARGE SCALE GENOMIC DNA]</scope>
    <source>
        <strain evidence="4">DSM 26348</strain>
    </source>
</reference>
<feature type="compositionally biased region" description="Low complexity" evidence="1">
    <location>
        <begin position="542"/>
        <end position="563"/>
    </location>
</feature>
<dbReference type="PANTHER" id="PTHR24216:SF65">
    <property type="entry name" value="PAXILLIN-LIKE PROTEIN 1"/>
    <property type="match status" value="1"/>
</dbReference>